<evidence type="ECO:0000259" key="1">
    <source>
        <dbReference type="Pfam" id="PF12973"/>
    </source>
</evidence>
<dbReference type="InterPro" id="IPR011051">
    <property type="entry name" value="RmlC_Cupin_sf"/>
</dbReference>
<keyword evidence="3" id="KW-1185">Reference proteome</keyword>
<accession>A0ABT3PJK7</accession>
<dbReference type="InterPro" id="IPR014710">
    <property type="entry name" value="RmlC-like_jellyroll"/>
</dbReference>
<name>A0ABT3PJK7_9BACT</name>
<dbReference type="Pfam" id="PF12973">
    <property type="entry name" value="Cupin_7"/>
    <property type="match status" value="1"/>
</dbReference>
<protein>
    <submittedName>
        <fullName evidence="2">Cupin domain-containing protein</fullName>
    </submittedName>
</protein>
<reference evidence="2 3" key="1">
    <citation type="submission" date="2021-03" db="EMBL/GenBank/DDBJ databases">
        <title>Aliifodinibius sp. nov., a new bacterium isolated from saline soil.</title>
        <authorList>
            <person name="Galisteo C."/>
            <person name="De La Haba R."/>
            <person name="Sanchez-Porro C."/>
            <person name="Ventosa A."/>
        </authorList>
    </citation>
    <scope>NUCLEOTIDE SEQUENCE [LARGE SCALE GENOMIC DNA]</scope>
    <source>
        <strain evidence="2 3">1BSP15-2V2</strain>
    </source>
</reference>
<gene>
    <name evidence="2" type="ORF">J6I44_04660</name>
</gene>
<evidence type="ECO:0000313" key="3">
    <source>
        <dbReference type="Proteomes" id="UP001207918"/>
    </source>
</evidence>
<proteinExistence type="predicted"/>
<dbReference type="SUPFAM" id="SSF51182">
    <property type="entry name" value="RmlC-like cupins"/>
    <property type="match status" value="1"/>
</dbReference>
<dbReference type="EMBL" id="JAGGJA010000002">
    <property type="protein sequence ID" value="MCW9706129.1"/>
    <property type="molecule type" value="Genomic_DNA"/>
</dbReference>
<dbReference type="Proteomes" id="UP001207918">
    <property type="component" value="Unassembled WGS sequence"/>
</dbReference>
<dbReference type="Gene3D" id="2.60.120.10">
    <property type="entry name" value="Jelly Rolls"/>
    <property type="match status" value="1"/>
</dbReference>
<feature type="domain" description="ChrR-like cupin" evidence="1">
    <location>
        <begin position="13"/>
        <end position="114"/>
    </location>
</feature>
<dbReference type="InterPro" id="IPR025979">
    <property type="entry name" value="ChrR-like_cupin_dom"/>
</dbReference>
<evidence type="ECO:0000313" key="2">
    <source>
        <dbReference type="EMBL" id="MCW9706129.1"/>
    </source>
</evidence>
<sequence length="129" mass="14392">MAEQKAMVWSMDDEALEWGACPAFMPESCRIAVLQGNPKQPNTDIFFKMKGNTTVARHWHHSPERMVLVSGEMQVKYDGQDSEVIKTGNYAYGPAERPHEASCLSDEPCILFIAFEDPIDAMPVSEAGK</sequence>
<comment type="caution">
    <text evidence="2">The sequence shown here is derived from an EMBL/GenBank/DDBJ whole genome shotgun (WGS) entry which is preliminary data.</text>
</comment>
<organism evidence="2 3">
    <name type="scientific">Fodinibius salsisoli</name>
    <dbReference type="NCBI Taxonomy" id="2820877"/>
    <lineage>
        <taxon>Bacteria</taxon>
        <taxon>Pseudomonadati</taxon>
        <taxon>Balneolota</taxon>
        <taxon>Balneolia</taxon>
        <taxon>Balneolales</taxon>
        <taxon>Balneolaceae</taxon>
        <taxon>Fodinibius</taxon>
    </lineage>
</organism>